<feature type="compositionally biased region" description="Low complexity" evidence="1">
    <location>
        <begin position="758"/>
        <end position="779"/>
    </location>
</feature>
<organism evidence="2 3">
    <name type="scientific">Mycena alexandri</name>
    <dbReference type="NCBI Taxonomy" id="1745969"/>
    <lineage>
        <taxon>Eukaryota</taxon>
        <taxon>Fungi</taxon>
        <taxon>Dikarya</taxon>
        <taxon>Basidiomycota</taxon>
        <taxon>Agaricomycotina</taxon>
        <taxon>Agaricomycetes</taxon>
        <taxon>Agaricomycetidae</taxon>
        <taxon>Agaricales</taxon>
        <taxon>Marasmiineae</taxon>
        <taxon>Mycenaceae</taxon>
        <taxon>Mycena</taxon>
    </lineage>
</organism>
<name>A0AAD6RVE0_9AGAR</name>
<evidence type="ECO:0000313" key="2">
    <source>
        <dbReference type="EMBL" id="KAJ7015931.1"/>
    </source>
</evidence>
<feature type="region of interest" description="Disordered" evidence="1">
    <location>
        <begin position="229"/>
        <end position="251"/>
    </location>
</feature>
<feature type="compositionally biased region" description="Basic and acidic residues" evidence="1">
    <location>
        <begin position="350"/>
        <end position="360"/>
    </location>
</feature>
<sequence>MSDYTAVSQVPDQVSSPPVTIPFEEIRYLSRSRIHHPGIPQVELADDRPEVAIRNVIDDQWKKACIWDDKHFQMEDDRPYTLNGQLYARLLTAPNSTSTVWNYEVPYPADSRIESVMEAFVPVGQRDENQEDLRTAFAASTTSAAGVGNSAAAAFASHSASFNGSVNTSPRERSTSDATHSVLVEEGEISETMDGSSEDELEYWPPNCSMCGRPAHERVDQCSQWKLPSRTAEEESTIPETTPVTGTPTRPITGFFNPDGTFAPNAYFWSTHDDTVLHNFQVVLGLDPYASGDLVRLRELAREHQDQEEHRLYAEERRLRSQPQFDQRRESQPAELRHDSREAAPLLMGLERDESRDRESANNGPTGQASDYEQGSVRKNSSVTAVTSRDSSLNSLSTKTILTTAPSLTPTDVASISGSPVTERIAIHHSEFQLEKPEPLFTNVVDAAPSGFGIPLPSSPHGTNNSDESMDTQGFLEAVSESVGPPLTQSIDGYDDIMGTELFHWAEEQMARQAFSRDWDIRFTGSPLLSAHQLIWGPLRSFLDFPRMATDNLRDMNRNLSTYNALFDESSSSGGDTDPSEDVWAPPSPSNSNAPEPNAKEEREVERERRRMEEVQALNALANAFALKATRLLEDNVIGNLASVRYGLLEGSRRLESLLVREKVDFRDARHNFFRENDWLVDGANPSHFVTCRRPQHPLLFDLETAQLHIILAMLKRRGDISWVLQDLLRIQFLDNYAIKRLLAAGFLDRPEIDTSVSDPESSSSDEGPGYPGGLAAPAAGAATAAAGASSVVGEGIFGSTSSRTSSPNPASFDDGQRGESSSRTDNAFIFRGHDGDR</sequence>
<dbReference type="EMBL" id="JARJCM010000709">
    <property type="protein sequence ID" value="KAJ7015931.1"/>
    <property type="molecule type" value="Genomic_DNA"/>
</dbReference>
<feature type="region of interest" description="Disordered" evidence="1">
    <location>
        <begin position="797"/>
        <end position="838"/>
    </location>
</feature>
<feature type="region of interest" description="Disordered" evidence="1">
    <location>
        <begin position="567"/>
        <end position="611"/>
    </location>
</feature>
<evidence type="ECO:0000256" key="1">
    <source>
        <dbReference type="SAM" id="MobiDB-lite"/>
    </source>
</evidence>
<dbReference type="Proteomes" id="UP001218188">
    <property type="component" value="Unassembled WGS sequence"/>
</dbReference>
<feature type="compositionally biased region" description="Polar residues" evidence="1">
    <location>
        <begin position="238"/>
        <end position="250"/>
    </location>
</feature>
<accession>A0AAD6RVE0</accession>
<feature type="compositionally biased region" description="Basic and acidic residues" evidence="1">
    <location>
        <begin position="598"/>
        <end position="611"/>
    </location>
</feature>
<keyword evidence="3" id="KW-1185">Reference proteome</keyword>
<dbReference type="AlphaFoldDB" id="A0AAD6RVE0"/>
<feature type="compositionally biased region" description="Polar residues" evidence="1">
    <location>
        <begin position="361"/>
        <end position="395"/>
    </location>
</feature>
<gene>
    <name evidence="2" type="ORF">C8F04DRAFT_1283793</name>
</gene>
<evidence type="ECO:0000313" key="3">
    <source>
        <dbReference type="Proteomes" id="UP001218188"/>
    </source>
</evidence>
<comment type="caution">
    <text evidence="2">The sequence shown here is derived from an EMBL/GenBank/DDBJ whole genome shotgun (WGS) entry which is preliminary data.</text>
</comment>
<proteinExistence type="predicted"/>
<feature type="region of interest" description="Disordered" evidence="1">
    <location>
        <begin position="316"/>
        <end position="395"/>
    </location>
</feature>
<protein>
    <submittedName>
        <fullName evidence="2">Uncharacterized protein</fullName>
    </submittedName>
</protein>
<feature type="region of interest" description="Disordered" evidence="1">
    <location>
        <begin position="754"/>
        <end position="779"/>
    </location>
</feature>
<reference evidence="2" key="1">
    <citation type="submission" date="2023-03" db="EMBL/GenBank/DDBJ databases">
        <title>Massive genome expansion in bonnet fungi (Mycena s.s.) driven by repeated elements and novel gene families across ecological guilds.</title>
        <authorList>
            <consortium name="Lawrence Berkeley National Laboratory"/>
            <person name="Harder C.B."/>
            <person name="Miyauchi S."/>
            <person name="Viragh M."/>
            <person name="Kuo A."/>
            <person name="Thoen E."/>
            <person name="Andreopoulos B."/>
            <person name="Lu D."/>
            <person name="Skrede I."/>
            <person name="Drula E."/>
            <person name="Henrissat B."/>
            <person name="Morin E."/>
            <person name="Kohler A."/>
            <person name="Barry K."/>
            <person name="LaButti K."/>
            <person name="Morin E."/>
            <person name="Salamov A."/>
            <person name="Lipzen A."/>
            <person name="Mereny Z."/>
            <person name="Hegedus B."/>
            <person name="Baldrian P."/>
            <person name="Stursova M."/>
            <person name="Weitz H."/>
            <person name="Taylor A."/>
            <person name="Grigoriev I.V."/>
            <person name="Nagy L.G."/>
            <person name="Martin F."/>
            <person name="Kauserud H."/>
        </authorList>
    </citation>
    <scope>NUCLEOTIDE SEQUENCE</scope>
    <source>
        <strain evidence="2">CBHHK200</strain>
    </source>
</reference>
<feature type="compositionally biased region" description="Basic and acidic residues" evidence="1">
    <location>
        <begin position="326"/>
        <end position="342"/>
    </location>
</feature>
<feature type="compositionally biased region" description="Polar residues" evidence="1">
    <location>
        <begin position="799"/>
        <end position="810"/>
    </location>
</feature>